<evidence type="ECO:0000256" key="1">
    <source>
        <dbReference type="SAM" id="Coils"/>
    </source>
</evidence>
<gene>
    <name evidence="2" type="ORF">U9M48_031060</name>
</gene>
<reference evidence="2 3" key="1">
    <citation type="submission" date="2024-02" db="EMBL/GenBank/DDBJ databases">
        <title>High-quality chromosome-scale genome assembly of Pensacola bahiagrass (Paspalum notatum Flugge var. saurae).</title>
        <authorList>
            <person name="Vega J.M."/>
            <person name="Podio M."/>
            <person name="Orjuela J."/>
            <person name="Siena L.A."/>
            <person name="Pessino S.C."/>
            <person name="Combes M.C."/>
            <person name="Mariac C."/>
            <person name="Albertini E."/>
            <person name="Pupilli F."/>
            <person name="Ortiz J.P.A."/>
            <person name="Leblanc O."/>
        </authorList>
    </citation>
    <scope>NUCLEOTIDE SEQUENCE [LARGE SCALE GENOMIC DNA]</scope>
    <source>
        <strain evidence="2">R1</strain>
        <tissue evidence="2">Leaf</tissue>
    </source>
</reference>
<evidence type="ECO:0000313" key="2">
    <source>
        <dbReference type="EMBL" id="WVZ83974.1"/>
    </source>
</evidence>
<proteinExistence type="predicted"/>
<keyword evidence="1" id="KW-0175">Coiled coil</keyword>
<dbReference type="Proteomes" id="UP001341281">
    <property type="component" value="Chromosome 07"/>
</dbReference>
<dbReference type="AlphaFoldDB" id="A0AAQ3U2W9"/>
<organism evidence="2 3">
    <name type="scientific">Paspalum notatum var. saurae</name>
    <dbReference type="NCBI Taxonomy" id="547442"/>
    <lineage>
        <taxon>Eukaryota</taxon>
        <taxon>Viridiplantae</taxon>
        <taxon>Streptophyta</taxon>
        <taxon>Embryophyta</taxon>
        <taxon>Tracheophyta</taxon>
        <taxon>Spermatophyta</taxon>
        <taxon>Magnoliopsida</taxon>
        <taxon>Liliopsida</taxon>
        <taxon>Poales</taxon>
        <taxon>Poaceae</taxon>
        <taxon>PACMAD clade</taxon>
        <taxon>Panicoideae</taxon>
        <taxon>Andropogonodae</taxon>
        <taxon>Paspaleae</taxon>
        <taxon>Paspalinae</taxon>
        <taxon>Paspalum</taxon>
    </lineage>
</organism>
<evidence type="ECO:0000313" key="3">
    <source>
        <dbReference type="Proteomes" id="UP001341281"/>
    </source>
</evidence>
<name>A0AAQ3U2W9_PASNO</name>
<accession>A0AAQ3U2W9</accession>
<feature type="non-terminal residue" evidence="2">
    <location>
        <position position="81"/>
    </location>
</feature>
<sequence>MDLFKASHYSKKKGYSDAVQEVIIENGHKSEQELRATITSQQEEMLDLKQKVEEANASNKRNEDEMAILKQKQETIDSLLL</sequence>
<protein>
    <submittedName>
        <fullName evidence="2">Uncharacterized protein</fullName>
    </submittedName>
</protein>
<feature type="coiled-coil region" evidence="1">
    <location>
        <begin position="31"/>
        <end position="72"/>
    </location>
</feature>
<keyword evidence="3" id="KW-1185">Reference proteome</keyword>
<dbReference type="EMBL" id="CP144751">
    <property type="protein sequence ID" value="WVZ83974.1"/>
    <property type="molecule type" value="Genomic_DNA"/>
</dbReference>